<dbReference type="Proteomes" id="UP001303408">
    <property type="component" value="Chromosome"/>
</dbReference>
<feature type="transmembrane region" description="Helical" evidence="1">
    <location>
        <begin position="40"/>
        <end position="59"/>
    </location>
</feature>
<dbReference type="RefSeq" id="WP_313543514.1">
    <property type="nucleotide sequence ID" value="NZ_CP134880.1"/>
</dbReference>
<organism evidence="2">
    <name type="scientific">Demequina capsici</name>
    <dbReference type="NCBI Taxonomy" id="3075620"/>
    <lineage>
        <taxon>Bacteria</taxon>
        <taxon>Bacillati</taxon>
        <taxon>Actinomycetota</taxon>
        <taxon>Actinomycetes</taxon>
        <taxon>Micrococcales</taxon>
        <taxon>Demequinaceae</taxon>
        <taxon>Demequina</taxon>
    </lineage>
</organism>
<sequence>MRVSPWRRMARALGGSALSTFAALGSHVLAGGHSPTVIGVAVPLALAFVVCFHLAGHALTLTRLTLAVLLSQGLFHLLFAWGTADVALTGQTHAHHLEPGALGVTATHAAHSGSGMMLAHVLAAVATIAAIHRADDRWRTLGRALGHVLDRWRDRLVVHVPAVEARPATTIPAHRPAGTQLAIATQPALLRGPPQLSLPHPRPA</sequence>
<dbReference type="AlphaFoldDB" id="A0AA96J9N9"/>
<name>A0AA96J9N9_9MICO</name>
<keyword evidence="1" id="KW-1133">Transmembrane helix</keyword>
<reference evidence="2" key="1">
    <citation type="submission" date="2023-09" db="EMBL/GenBank/DDBJ databases">
        <title>Demequina sp. a novel bacteria isolated from Capsicum annuum.</title>
        <authorList>
            <person name="Humaira Z."/>
            <person name="Lee J."/>
            <person name="Cho D."/>
        </authorList>
    </citation>
    <scope>NUCLEOTIDE SEQUENCE</scope>
    <source>
        <strain evidence="2">PMTSA13</strain>
    </source>
</reference>
<evidence type="ECO:0000313" key="2">
    <source>
        <dbReference type="EMBL" id="WNM27477.1"/>
    </source>
</evidence>
<keyword evidence="1" id="KW-0472">Membrane</keyword>
<evidence type="ECO:0000256" key="1">
    <source>
        <dbReference type="SAM" id="Phobius"/>
    </source>
</evidence>
<protein>
    <submittedName>
        <fullName evidence="2">Uncharacterized protein</fullName>
    </submittedName>
</protein>
<accession>A0AA96J9N9</accession>
<gene>
    <name evidence="2" type="ORF">RN607_00305</name>
</gene>
<keyword evidence="1" id="KW-0812">Transmembrane</keyword>
<dbReference type="EMBL" id="CP134880">
    <property type="protein sequence ID" value="WNM27477.1"/>
    <property type="molecule type" value="Genomic_DNA"/>
</dbReference>
<feature type="transmembrane region" description="Helical" evidence="1">
    <location>
        <begin position="66"/>
        <end position="88"/>
    </location>
</feature>
<feature type="transmembrane region" description="Helical" evidence="1">
    <location>
        <begin position="108"/>
        <end position="131"/>
    </location>
</feature>
<proteinExistence type="predicted"/>
<dbReference type="KEGG" id="dcp:RN607_00305"/>